<evidence type="ECO:0000256" key="3">
    <source>
        <dbReference type="ARBA" id="ARBA00022989"/>
    </source>
</evidence>
<feature type="transmembrane region" description="Helical" evidence="5">
    <location>
        <begin position="45"/>
        <end position="66"/>
    </location>
</feature>
<dbReference type="SUPFAM" id="SSF103473">
    <property type="entry name" value="MFS general substrate transporter"/>
    <property type="match status" value="1"/>
</dbReference>
<feature type="domain" description="Major facilitator superfamily (MFS) profile" evidence="6">
    <location>
        <begin position="8"/>
        <end position="416"/>
    </location>
</feature>
<evidence type="ECO:0000259" key="6">
    <source>
        <dbReference type="PROSITE" id="PS50850"/>
    </source>
</evidence>
<dbReference type="Pfam" id="PF07690">
    <property type="entry name" value="MFS_1"/>
    <property type="match status" value="1"/>
</dbReference>
<dbReference type="InterPro" id="IPR036259">
    <property type="entry name" value="MFS_trans_sf"/>
</dbReference>
<name>A0A964E186_9PROT</name>
<dbReference type="EMBL" id="JAESVB010000023">
    <property type="protein sequence ID" value="MCB8878086.1"/>
    <property type="molecule type" value="Genomic_DNA"/>
</dbReference>
<gene>
    <name evidence="7" type="ORF">ASILVAE211_23055</name>
</gene>
<feature type="transmembrane region" description="Helical" evidence="5">
    <location>
        <begin position="164"/>
        <end position="184"/>
    </location>
</feature>
<accession>A0A964E186</accession>
<keyword evidence="2 5" id="KW-0812">Transmembrane</keyword>
<proteinExistence type="predicted"/>
<organism evidence="7 8">
    <name type="scientific">Acidisoma silvae</name>
    <dbReference type="NCBI Taxonomy" id="2802396"/>
    <lineage>
        <taxon>Bacteria</taxon>
        <taxon>Pseudomonadati</taxon>
        <taxon>Pseudomonadota</taxon>
        <taxon>Alphaproteobacteria</taxon>
        <taxon>Acetobacterales</taxon>
        <taxon>Acidocellaceae</taxon>
        <taxon>Acidisoma</taxon>
    </lineage>
</organism>
<feature type="transmembrane region" description="Helical" evidence="5">
    <location>
        <begin position="303"/>
        <end position="320"/>
    </location>
</feature>
<feature type="transmembrane region" description="Helical" evidence="5">
    <location>
        <begin position="326"/>
        <end position="348"/>
    </location>
</feature>
<dbReference type="Gene3D" id="1.20.1250.20">
    <property type="entry name" value="MFS general substrate transporter like domains"/>
    <property type="match status" value="2"/>
</dbReference>
<dbReference type="RefSeq" id="WP_227323731.1">
    <property type="nucleotide sequence ID" value="NZ_JAESVB010000023.1"/>
</dbReference>
<evidence type="ECO:0000256" key="5">
    <source>
        <dbReference type="SAM" id="Phobius"/>
    </source>
</evidence>
<dbReference type="GO" id="GO:0016020">
    <property type="term" value="C:membrane"/>
    <property type="evidence" value="ECO:0007669"/>
    <property type="project" value="UniProtKB-SubCell"/>
</dbReference>
<reference evidence="7" key="2">
    <citation type="submission" date="2021-01" db="EMBL/GenBank/DDBJ databases">
        <authorList>
            <person name="Mieszkin S."/>
            <person name="Pouder E."/>
            <person name="Alain K."/>
        </authorList>
    </citation>
    <scope>NUCLEOTIDE SEQUENCE</scope>
    <source>
        <strain evidence="7">HW T2.11</strain>
    </source>
</reference>
<dbReference type="InterPro" id="IPR011701">
    <property type="entry name" value="MFS"/>
</dbReference>
<keyword evidence="3 5" id="KW-1133">Transmembrane helix</keyword>
<evidence type="ECO:0000256" key="1">
    <source>
        <dbReference type="ARBA" id="ARBA00004141"/>
    </source>
</evidence>
<feature type="transmembrane region" description="Helical" evidence="5">
    <location>
        <begin position="390"/>
        <end position="411"/>
    </location>
</feature>
<dbReference type="CDD" id="cd17319">
    <property type="entry name" value="MFS_ExuT_GudP_like"/>
    <property type="match status" value="1"/>
</dbReference>
<protein>
    <submittedName>
        <fullName evidence="7">MFS transporter</fullName>
    </submittedName>
</protein>
<reference evidence="7" key="1">
    <citation type="journal article" date="2021" name="Microorganisms">
        <title>Acidisoma silvae sp. nov. and Acidisomacellulosilytica sp. nov., Two Acidophilic Bacteria Isolated from Decaying Wood, Hydrolyzing Cellulose and Producing Poly-3-hydroxybutyrate.</title>
        <authorList>
            <person name="Mieszkin S."/>
            <person name="Pouder E."/>
            <person name="Uroz S."/>
            <person name="Simon-Colin C."/>
            <person name="Alain K."/>
        </authorList>
    </citation>
    <scope>NUCLEOTIDE SEQUENCE</scope>
    <source>
        <strain evidence="7">HW T2.11</strain>
    </source>
</reference>
<dbReference type="AlphaFoldDB" id="A0A964E186"/>
<feature type="transmembrane region" description="Helical" evidence="5">
    <location>
        <begin position="73"/>
        <end position="93"/>
    </location>
</feature>
<evidence type="ECO:0000313" key="8">
    <source>
        <dbReference type="Proteomes" id="UP000708298"/>
    </source>
</evidence>
<feature type="transmembrane region" description="Helical" evidence="5">
    <location>
        <begin position="219"/>
        <end position="246"/>
    </location>
</feature>
<dbReference type="PANTHER" id="PTHR11662:SF399">
    <property type="entry name" value="FI19708P1-RELATED"/>
    <property type="match status" value="1"/>
</dbReference>
<evidence type="ECO:0000256" key="4">
    <source>
        <dbReference type="ARBA" id="ARBA00023136"/>
    </source>
</evidence>
<feature type="transmembrane region" description="Helical" evidence="5">
    <location>
        <begin position="266"/>
        <end position="283"/>
    </location>
</feature>
<dbReference type="GO" id="GO:0022857">
    <property type="term" value="F:transmembrane transporter activity"/>
    <property type="evidence" value="ECO:0007669"/>
    <property type="project" value="InterPro"/>
</dbReference>
<sequence>MIARRAWVALVIFLLVVINFMDRIALSVAAKPLVAAFGFTSVQLGYLFSAFLWTYVVCLVPLGLLNETVRPRAMVGGAMAVWSAATLLMGVVSSYGGMIVSRLLMGAGEAATFPACGRVIRDWFPERERGVVTALFNGGCQAGAAIGALFTAALVGWVGWRAPFILLGVLGFGWMAFWFLWYGAPAEVKWLPKAEKLMILDNQDLDESRIKANPTASSLIFLLSHSSIWGLILTQACLVYTAFLFLSWLPMFLETTRHLTEMQTGYLTAAPYLLAVVFSLIIARISDRSLSTTDIKRGRRRNFVAISAALSLLILLATVVTNVWALLAVLTFVLTGCAGGAGLNFTLASDILENPRDVPTVFALTAFGGNLFGLAAPIITGYLVQKAGGYIIAFHVAAALLLCGFILTLTLTRKPVPSQHSFA</sequence>
<feature type="transmembrane region" description="Helical" evidence="5">
    <location>
        <begin position="360"/>
        <end position="384"/>
    </location>
</feature>
<dbReference type="Proteomes" id="UP000708298">
    <property type="component" value="Unassembled WGS sequence"/>
</dbReference>
<comment type="subcellular location">
    <subcellularLocation>
        <location evidence="1">Membrane</location>
        <topology evidence="1">Multi-pass membrane protein</topology>
    </subcellularLocation>
</comment>
<dbReference type="InterPro" id="IPR020846">
    <property type="entry name" value="MFS_dom"/>
</dbReference>
<dbReference type="PANTHER" id="PTHR11662">
    <property type="entry name" value="SOLUTE CARRIER FAMILY 17"/>
    <property type="match status" value="1"/>
</dbReference>
<evidence type="ECO:0000256" key="2">
    <source>
        <dbReference type="ARBA" id="ARBA00022692"/>
    </source>
</evidence>
<dbReference type="InterPro" id="IPR050382">
    <property type="entry name" value="MFS_Na/Anion_cotransporter"/>
</dbReference>
<feature type="transmembrane region" description="Helical" evidence="5">
    <location>
        <begin position="132"/>
        <end position="158"/>
    </location>
</feature>
<comment type="caution">
    <text evidence="7">The sequence shown here is derived from an EMBL/GenBank/DDBJ whole genome shotgun (WGS) entry which is preliminary data.</text>
</comment>
<keyword evidence="4 5" id="KW-0472">Membrane</keyword>
<dbReference type="PROSITE" id="PS50850">
    <property type="entry name" value="MFS"/>
    <property type="match status" value="1"/>
</dbReference>
<evidence type="ECO:0000313" key="7">
    <source>
        <dbReference type="EMBL" id="MCB8878086.1"/>
    </source>
</evidence>
<keyword evidence="8" id="KW-1185">Reference proteome</keyword>